<sequence>MRRRVAFLISVLLAAVLAVAGCTGTSDQSGGDGAKAAEDFDNKGGAAKGGGGKGQGDLSGGKKTKPVKAVPTALIRTADLTISTKTPQGLAASARTAAENAGGYVGNERSTPDRTVLTLRVPAAEYEDFLDEVSHLEGGKLTDKDERVKDVTDQVVDVESRLKSQRASVERIRKLMDEATKLSDVVALEGELSTRQADLEALQTQQKSLKDRTTFGTITLTLTKQDAPVEKEDDETTIAAALSGGWDAFVDTLRWIGIVLAAVLPFAAVLAVLILGVRLLLPRLPRRAPAPASSEED</sequence>
<dbReference type="InterPro" id="IPR025645">
    <property type="entry name" value="DUF4349"/>
</dbReference>
<evidence type="ECO:0000313" key="6">
    <source>
        <dbReference type="Proteomes" id="UP000481583"/>
    </source>
</evidence>
<evidence type="ECO:0000256" key="2">
    <source>
        <dbReference type="SAM" id="Phobius"/>
    </source>
</evidence>
<dbReference type="EMBL" id="JAAKZV010000169">
    <property type="protein sequence ID" value="NGN67892.1"/>
    <property type="molecule type" value="Genomic_DNA"/>
</dbReference>
<feature type="chain" id="PRO_5039071169" evidence="3">
    <location>
        <begin position="21"/>
        <end position="297"/>
    </location>
</feature>
<dbReference type="Pfam" id="PF14257">
    <property type="entry name" value="DUF4349"/>
    <property type="match status" value="1"/>
</dbReference>
<gene>
    <name evidence="5" type="ORF">G5C51_28830</name>
</gene>
<feature type="signal peptide" evidence="3">
    <location>
        <begin position="1"/>
        <end position="20"/>
    </location>
</feature>
<evidence type="ECO:0000313" key="5">
    <source>
        <dbReference type="EMBL" id="NGN67892.1"/>
    </source>
</evidence>
<keyword evidence="2" id="KW-1133">Transmembrane helix</keyword>
<keyword evidence="6" id="KW-1185">Reference proteome</keyword>
<comment type="caution">
    <text evidence="5">The sequence shown here is derived from an EMBL/GenBank/DDBJ whole genome shotgun (WGS) entry which is preliminary data.</text>
</comment>
<evidence type="ECO:0000256" key="1">
    <source>
        <dbReference type="SAM" id="MobiDB-lite"/>
    </source>
</evidence>
<feature type="domain" description="DUF4349" evidence="4">
    <location>
        <begin position="73"/>
        <end position="277"/>
    </location>
</feature>
<protein>
    <submittedName>
        <fullName evidence="5">DUF4349 domain-containing protein</fullName>
    </submittedName>
</protein>
<organism evidence="5 6">
    <name type="scientific">Streptomyces coryli</name>
    <dbReference type="NCBI Taxonomy" id="1128680"/>
    <lineage>
        <taxon>Bacteria</taxon>
        <taxon>Bacillati</taxon>
        <taxon>Actinomycetota</taxon>
        <taxon>Actinomycetes</taxon>
        <taxon>Kitasatosporales</taxon>
        <taxon>Streptomycetaceae</taxon>
        <taxon>Streptomyces</taxon>
    </lineage>
</organism>
<feature type="region of interest" description="Disordered" evidence="1">
    <location>
        <begin position="45"/>
        <end position="66"/>
    </location>
</feature>
<accession>A0A6G4U7B9</accession>
<proteinExistence type="predicted"/>
<dbReference type="AlphaFoldDB" id="A0A6G4U7B9"/>
<evidence type="ECO:0000256" key="3">
    <source>
        <dbReference type="SAM" id="SignalP"/>
    </source>
</evidence>
<dbReference type="Proteomes" id="UP000481583">
    <property type="component" value="Unassembled WGS sequence"/>
</dbReference>
<evidence type="ECO:0000259" key="4">
    <source>
        <dbReference type="Pfam" id="PF14257"/>
    </source>
</evidence>
<keyword evidence="2" id="KW-0472">Membrane</keyword>
<keyword evidence="3" id="KW-0732">Signal</keyword>
<reference evidence="5 6" key="1">
    <citation type="submission" date="2020-02" db="EMBL/GenBank/DDBJ databases">
        <title>Whole-genome analyses of novel actinobacteria.</title>
        <authorList>
            <person name="Sahin N."/>
        </authorList>
    </citation>
    <scope>NUCLEOTIDE SEQUENCE [LARGE SCALE GENOMIC DNA]</scope>
    <source>
        <strain evidence="5 6">A7024</strain>
    </source>
</reference>
<keyword evidence="2" id="KW-0812">Transmembrane</keyword>
<feature type="compositionally biased region" description="Gly residues" evidence="1">
    <location>
        <begin position="46"/>
        <end position="59"/>
    </location>
</feature>
<feature type="transmembrane region" description="Helical" evidence="2">
    <location>
        <begin position="255"/>
        <end position="281"/>
    </location>
</feature>
<dbReference type="PROSITE" id="PS51257">
    <property type="entry name" value="PROKAR_LIPOPROTEIN"/>
    <property type="match status" value="1"/>
</dbReference>
<name>A0A6G4U7B9_9ACTN</name>
<dbReference type="RefSeq" id="WP_165241327.1">
    <property type="nucleotide sequence ID" value="NZ_JAAKZV010000169.1"/>
</dbReference>